<dbReference type="Proteomes" id="UP001141806">
    <property type="component" value="Unassembled WGS sequence"/>
</dbReference>
<proteinExistence type="predicted"/>
<protein>
    <submittedName>
        <fullName evidence="2">Uncharacterized protein</fullName>
    </submittedName>
</protein>
<dbReference type="AlphaFoldDB" id="A0A9Q0R1X5"/>
<comment type="caution">
    <text evidence="2">The sequence shown here is derived from an EMBL/GenBank/DDBJ whole genome shotgun (WGS) entry which is preliminary data.</text>
</comment>
<evidence type="ECO:0000313" key="2">
    <source>
        <dbReference type="EMBL" id="KAJ4980353.1"/>
    </source>
</evidence>
<sequence length="347" mass="37631">MTRPESFLNSSSRVSDVSSFRPTGSVDPEVDPSVSPPFSMILASIPPDLLMLILLNPFHVLGNSLEDGTERNLDSPSNSDPPCDHITLIPNPPPCPSLCDLPNLPPTTQLHSQPIKPDKLPGLQPIIPPSCGTSLHPTMSYRQSSRGKQKPIVETSPPSTNGILRWTAAVASRYLSSILFHSLLPTSQCIIARPLVPSPANQSPPPGPLALTPITSSVTLSKVDLDLIPSTSLGAPCPSTPFVPLSDVQVANPLLDQIGVQPLEDLNWMVCHRTPNGAVVLIGENEALIISSSPIFLRSTRYGRASERLRMCNVFRFLFRLARLLCSYLLLVPLLRCWFASWADPVP</sequence>
<keyword evidence="3" id="KW-1185">Reference proteome</keyword>
<reference evidence="2" key="1">
    <citation type="journal article" date="2023" name="Plant J.">
        <title>The genome of the king protea, Protea cynaroides.</title>
        <authorList>
            <person name="Chang J."/>
            <person name="Duong T.A."/>
            <person name="Schoeman C."/>
            <person name="Ma X."/>
            <person name="Roodt D."/>
            <person name="Barker N."/>
            <person name="Li Z."/>
            <person name="Van de Peer Y."/>
            <person name="Mizrachi E."/>
        </authorList>
    </citation>
    <scope>NUCLEOTIDE SEQUENCE</scope>
    <source>
        <tissue evidence="2">Young leaves</tissue>
    </source>
</reference>
<name>A0A9Q0R1X5_9MAGN</name>
<gene>
    <name evidence="2" type="ORF">NE237_031190</name>
</gene>
<dbReference type="EMBL" id="JAMYWD010000001">
    <property type="protein sequence ID" value="KAJ4980353.1"/>
    <property type="molecule type" value="Genomic_DNA"/>
</dbReference>
<organism evidence="2 3">
    <name type="scientific">Protea cynaroides</name>
    <dbReference type="NCBI Taxonomy" id="273540"/>
    <lineage>
        <taxon>Eukaryota</taxon>
        <taxon>Viridiplantae</taxon>
        <taxon>Streptophyta</taxon>
        <taxon>Embryophyta</taxon>
        <taxon>Tracheophyta</taxon>
        <taxon>Spermatophyta</taxon>
        <taxon>Magnoliopsida</taxon>
        <taxon>Proteales</taxon>
        <taxon>Proteaceae</taxon>
        <taxon>Protea</taxon>
    </lineage>
</organism>
<accession>A0A9Q0R1X5</accession>
<evidence type="ECO:0000313" key="3">
    <source>
        <dbReference type="Proteomes" id="UP001141806"/>
    </source>
</evidence>
<evidence type="ECO:0000256" key="1">
    <source>
        <dbReference type="SAM" id="MobiDB-lite"/>
    </source>
</evidence>
<feature type="region of interest" description="Disordered" evidence="1">
    <location>
        <begin position="1"/>
        <end position="33"/>
    </location>
</feature>
<feature type="region of interest" description="Disordered" evidence="1">
    <location>
        <begin position="138"/>
        <end position="157"/>
    </location>
</feature>